<reference evidence="2 3" key="1">
    <citation type="journal article" date="2019" name="Commun. Biol.">
        <title>The bagworm genome reveals a unique fibroin gene that provides high tensile strength.</title>
        <authorList>
            <person name="Kono N."/>
            <person name="Nakamura H."/>
            <person name="Ohtoshi R."/>
            <person name="Tomita M."/>
            <person name="Numata K."/>
            <person name="Arakawa K."/>
        </authorList>
    </citation>
    <scope>NUCLEOTIDE SEQUENCE [LARGE SCALE GENOMIC DNA]</scope>
</reference>
<feature type="compositionally biased region" description="Basic and acidic residues" evidence="1">
    <location>
        <begin position="40"/>
        <end position="57"/>
    </location>
</feature>
<comment type="caution">
    <text evidence="2">The sequence shown here is derived from an EMBL/GenBank/DDBJ whole genome shotgun (WGS) entry which is preliminary data.</text>
</comment>
<evidence type="ECO:0000313" key="2">
    <source>
        <dbReference type="EMBL" id="GBP63774.1"/>
    </source>
</evidence>
<accession>A0A4C1XMM9</accession>
<feature type="region of interest" description="Disordered" evidence="1">
    <location>
        <begin position="39"/>
        <end position="66"/>
    </location>
</feature>
<organism evidence="2 3">
    <name type="scientific">Eumeta variegata</name>
    <name type="common">Bagworm moth</name>
    <name type="synonym">Eumeta japonica</name>
    <dbReference type="NCBI Taxonomy" id="151549"/>
    <lineage>
        <taxon>Eukaryota</taxon>
        <taxon>Metazoa</taxon>
        <taxon>Ecdysozoa</taxon>
        <taxon>Arthropoda</taxon>
        <taxon>Hexapoda</taxon>
        <taxon>Insecta</taxon>
        <taxon>Pterygota</taxon>
        <taxon>Neoptera</taxon>
        <taxon>Endopterygota</taxon>
        <taxon>Lepidoptera</taxon>
        <taxon>Glossata</taxon>
        <taxon>Ditrysia</taxon>
        <taxon>Tineoidea</taxon>
        <taxon>Psychidae</taxon>
        <taxon>Oiketicinae</taxon>
        <taxon>Eumeta</taxon>
    </lineage>
</organism>
<sequence length="66" mass="7733">MRTREKSENRFYTSINQSQQNYPANPQSTVSRRFGMRSSHRADLEGRGQISDVKKSWDVMPQQRGD</sequence>
<proteinExistence type="predicted"/>
<evidence type="ECO:0000256" key="1">
    <source>
        <dbReference type="SAM" id="MobiDB-lite"/>
    </source>
</evidence>
<dbReference type="EMBL" id="BGZK01000879">
    <property type="protein sequence ID" value="GBP63774.1"/>
    <property type="molecule type" value="Genomic_DNA"/>
</dbReference>
<dbReference type="Proteomes" id="UP000299102">
    <property type="component" value="Unassembled WGS sequence"/>
</dbReference>
<name>A0A4C1XMM9_EUMVA</name>
<gene>
    <name evidence="2" type="ORF">EVAR_40374_1</name>
</gene>
<keyword evidence="3" id="KW-1185">Reference proteome</keyword>
<evidence type="ECO:0000313" key="3">
    <source>
        <dbReference type="Proteomes" id="UP000299102"/>
    </source>
</evidence>
<protein>
    <submittedName>
        <fullName evidence="2">Uncharacterized protein</fullName>
    </submittedName>
</protein>
<dbReference type="AlphaFoldDB" id="A0A4C1XMM9"/>